<gene>
    <name evidence="2" type="ORF">ENJ40_08270</name>
</gene>
<protein>
    <recommendedName>
        <fullName evidence="1">Aminoglycoside phosphotransferase domain-containing protein</fullName>
    </recommendedName>
</protein>
<reference evidence="2" key="1">
    <citation type="journal article" date="2020" name="mSystems">
        <title>Genome- and Community-Level Interaction Insights into Carbon Utilization and Element Cycling Functions of Hydrothermarchaeota in Hydrothermal Sediment.</title>
        <authorList>
            <person name="Zhou Z."/>
            <person name="Liu Y."/>
            <person name="Xu W."/>
            <person name="Pan J."/>
            <person name="Luo Z.H."/>
            <person name="Li M."/>
        </authorList>
    </citation>
    <scope>NUCLEOTIDE SEQUENCE [LARGE SCALE GENOMIC DNA]</scope>
    <source>
        <strain evidence="2">HyVt-483</strain>
    </source>
</reference>
<dbReference type="Gene3D" id="3.90.1200.10">
    <property type="match status" value="1"/>
</dbReference>
<dbReference type="PANTHER" id="PTHR21310">
    <property type="entry name" value="AMINOGLYCOSIDE PHOSPHOTRANSFERASE-RELATED-RELATED"/>
    <property type="match status" value="1"/>
</dbReference>
<evidence type="ECO:0000313" key="2">
    <source>
        <dbReference type="EMBL" id="HFC98433.1"/>
    </source>
</evidence>
<proteinExistence type="predicted"/>
<dbReference type="InterPro" id="IPR051678">
    <property type="entry name" value="AGP_Transferase"/>
</dbReference>
<dbReference type="Gene3D" id="3.30.200.20">
    <property type="entry name" value="Phosphorylase Kinase, domain 1"/>
    <property type="match status" value="1"/>
</dbReference>
<dbReference type="AlphaFoldDB" id="A0A7C3CU24"/>
<dbReference type="SUPFAM" id="SSF56112">
    <property type="entry name" value="Protein kinase-like (PK-like)"/>
    <property type="match status" value="1"/>
</dbReference>
<dbReference type="InterPro" id="IPR002575">
    <property type="entry name" value="Aminoglycoside_PTrfase"/>
</dbReference>
<dbReference type="EMBL" id="DRMH01000111">
    <property type="protein sequence ID" value="HFC98433.1"/>
    <property type="molecule type" value="Genomic_DNA"/>
</dbReference>
<accession>A0A7C3CU24</accession>
<organism evidence="2">
    <name type="scientific">Thermosulfurimonas dismutans</name>
    <dbReference type="NCBI Taxonomy" id="999894"/>
    <lineage>
        <taxon>Bacteria</taxon>
        <taxon>Pseudomonadati</taxon>
        <taxon>Thermodesulfobacteriota</taxon>
        <taxon>Thermodesulfobacteria</taxon>
        <taxon>Thermodesulfobacteriales</taxon>
        <taxon>Thermodesulfobacteriaceae</taxon>
        <taxon>Thermosulfurimonas</taxon>
    </lineage>
</organism>
<evidence type="ECO:0000259" key="1">
    <source>
        <dbReference type="Pfam" id="PF01636"/>
    </source>
</evidence>
<name>A0A7C3CU24_9BACT</name>
<sequence>MESLSGDGSARRFFRLHLRGETCILILPQPGRYGLREARSYYRLGRFFRQHGLPVPEIYAFSEPEGLLLVEDLGDTRLAEHPDKLALYPRALDLLLHLQSLTPSFPREAVLETLYYHREFIWEKEILYFESWYLQRRRGKRWLPEERRLWREFLKEGESNFLPPVVLHRDFQSRNLMVREGKVYLIDFQGARLGPPSYDLASLLYDPYVKRLPREFLWTLYRNRSPWPEEALLRELRYTRIFRLLQALGAFVKLSLQGKTWFESFIPQAENTLKELLPAPLRASIWNS</sequence>
<comment type="caution">
    <text evidence="2">The sequence shown here is derived from an EMBL/GenBank/DDBJ whole genome shotgun (WGS) entry which is preliminary data.</text>
</comment>
<feature type="domain" description="Aminoglycoside phosphotransferase" evidence="1">
    <location>
        <begin position="3"/>
        <end position="219"/>
    </location>
</feature>
<dbReference type="InterPro" id="IPR011009">
    <property type="entry name" value="Kinase-like_dom_sf"/>
</dbReference>
<dbReference type="Proteomes" id="UP000886043">
    <property type="component" value="Unassembled WGS sequence"/>
</dbReference>
<dbReference type="Pfam" id="PF01636">
    <property type="entry name" value="APH"/>
    <property type="match status" value="1"/>
</dbReference>